<dbReference type="InterPro" id="IPR025736">
    <property type="entry name" value="PucR_C-HTH_dom"/>
</dbReference>
<dbReference type="PANTHER" id="PTHR33744:SF15">
    <property type="entry name" value="CARBOHYDRATE DIACID REGULATOR"/>
    <property type="match status" value="1"/>
</dbReference>
<dbReference type="RefSeq" id="WP_067063156.1">
    <property type="nucleotide sequence ID" value="NZ_CP014699.1"/>
</dbReference>
<accession>A0A172Q868</accession>
<dbReference type="InterPro" id="IPR042070">
    <property type="entry name" value="PucR_C-HTH_sf"/>
</dbReference>
<evidence type="ECO:0000313" key="2">
    <source>
        <dbReference type="EMBL" id="AND79693.1"/>
    </source>
</evidence>
<dbReference type="EMBL" id="CP014699">
    <property type="protein sequence ID" value="AND79693.1"/>
    <property type="molecule type" value="Genomic_DNA"/>
</dbReference>
<dbReference type="Pfam" id="PF13556">
    <property type="entry name" value="HTH_30"/>
    <property type="match status" value="1"/>
</dbReference>
<dbReference type="InterPro" id="IPR051448">
    <property type="entry name" value="CdaR-like_regulators"/>
</dbReference>
<dbReference type="Gene3D" id="1.10.10.2840">
    <property type="entry name" value="PucR C-terminal helix-turn-helix domain"/>
    <property type="match status" value="1"/>
</dbReference>
<reference evidence="2 3" key="1">
    <citation type="journal article" date="2016" name="Int. J. Syst. Evol. Microbiol.">
        <title>Streptococcuspantholopis sp. nov., isolated from faeces of the Tibetan antelope (Pantholops hodgsonii).</title>
        <authorList>
            <person name="Bai X."/>
            <person name="Xiong Y."/>
            <person name="Lu S."/>
            <person name="Jin D."/>
            <person name="Lai X."/>
            <person name="Yang J."/>
            <person name="Niu L."/>
            <person name="Hu S."/>
            <person name="Meng X."/>
            <person name="Pu J."/>
            <person name="Ye C."/>
            <person name="Xu J."/>
        </authorList>
    </citation>
    <scope>NUCLEOTIDE SEQUENCE [LARGE SCALE GENOMIC DNA]</scope>
    <source>
        <strain evidence="2 3">TA 26</strain>
    </source>
</reference>
<dbReference type="Proteomes" id="UP000077317">
    <property type="component" value="Chromosome"/>
</dbReference>
<organism evidence="2 3">
    <name type="scientific">Streptococcus pantholopis</name>
    <dbReference type="NCBI Taxonomy" id="1811193"/>
    <lineage>
        <taxon>Bacteria</taxon>
        <taxon>Bacillati</taxon>
        <taxon>Bacillota</taxon>
        <taxon>Bacilli</taxon>
        <taxon>Lactobacillales</taxon>
        <taxon>Streptococcaceae</taxon>
        <taxon>Streptococcus</taxon>
    </lineage>
</organism>
<dbReference type="KEGG" id="spat:A0O21_06470"/>
<sequence length="529" mass="61410">MRLDNIINALVEEKIHIIQFGNLQLNISDMLETTWADLAQDARPGILYSLRGDFAKILKENSAELTLLCQLNKEEALTELCRSFPAATIIVAKDEKHRQQIQRIIEQELHTNYVALERLEEAYHATFAGADFQKLAEIGSRIFDNPVFILDNLGNYIAFPPEAANEATILKEERQHGRISQENLGVLKKLKVDKILQKSGKPYLFDNPILHCKTLVDFIRLNGTVLGRLMIYEKNRSISQGDKIVFMHFAHLVALAFTHDRNYLMNKEAAYSYFLQALVDKDKGSVSISNPQIEDMKLNVLYYKRALVVSFIKPVASENNRLVLAKQLQQLLGNALFMFYENKLVFLVSGHQKNFMQIRTKELLDFCQTAQIRLSASHIFYDFKEFRPMFQQASQVDQMIVKYHLQGHLFSYRYLASLITLDLHRSGRPIFIHPDIIQLFKTDQEKKSHLLLTLAYYILFNQNTNAIADQLWIHANTLRYRIKQIKKILANDLDDWLLLKTYYDSLVQLFQIGDIDDQNLIIKNDLYFL</sequence>
<reference evidence="3" key="2">
    <citation type="submission" date="2016-03" db="EMBL/GenBank/DDBJ databases">
        <title>Streptococcus antelopensis sp. nov., isolated from the feces of the Tibetan antelope (Pantholops hodgsonii) in Hoh Xil National Nature Reserve, Qinghai, China.</title>
        <authorList>
            <person name="Bai X."/>
        </authorList>
    </citation>
    <scope>NUCLEOTIDE SEQUENCE [LARGE SCALE GENOMIC DNA]</scope>
    <source>
        <strain evidence="3">TA 26</strain>
    </source>
</reference>
<proteinExistence type="predicted"/>
<feature type="domain" description="PucR C-terminal helix-turn-helix" evidence="1">
    <location>
        <begin position="450"/>
        <end position="495"/>
    </location>
</feature>
<dbReference type="OrthoDB" id="142218at2"/>
<protein>
    <recommendedName>
        <fullName evidence="1">PucR C-terminal helix-turn-helix domain-containing protein</fullName>
    </recommendedName>
</protein>
<dbReference type="PANTHER" id="PTHR33744">
    <property type="entry name" value="CARBOHYDRATE DIACID REGULATOR"/>
    <property type="match status" value="1"/>
</dbReference>
<evidence type="ECO:0000259" key="1">
    <source>
        <dbReference type="Pfam" id="PF13556"/>
    </source>
</evidence>
<dbReference type="InterPro" id="IPR029016">
    <property type="entry name" value="GAF-like_dom_sf"/>
</dbReference>
<dbReference type="Gene3D" id="3.30.450.40">
    <property type="match status" value="1"/>
</dbReference>
<dbReference type="AlphaFoldDB" id="A0A172Q868"/>
<dbReference type="STRING" id="1811193.A0O21_06470"/>
<name>A0A172Q868_9STRE</name>
<gene>
    <name evidence="2" type="ORF">A0O21_06470</name>
</gene>
<evidence type="ECO:0000313" key="3">
    <source>
        <dbReference type="Proteomes" id="UP000077317"/>
    </source>
</evidence>
<keyword evidence="3" id="KW-1185">Reference proteome</keyword>